<feature type="transmembrane region" description="Helical" evidence="3">
    <location>
        <begin position="748"/>
        <end position="767"/>
    </location>
</feature>
<keyword evidence="5" id="KW-1185">Reference proteome</keyword>
<evidence type="ECO:0000313" key="4">
    <source>
        <dbReference type="EMBL" id="ABO25017.1"/>
    </source>
</evidence>
<evidence type="ECO:0000256" key="3">
    <source>
        <dbReference type="SAM" id="Phobius"/>
    </source>
</evidence>
<feature type="transmembrane region" description="Helical" evidence="3">
    <location>
        <begin position="721"/>
        <end position="742"/>
    </location>
</feature>
<feature type="transmembrane region" description="Helical" evidence="3">
    <location>
        <begin position="300"/>
        <end position="317"/>
    </location>
</feature>
<feature type="compositionally biased region" description="Polar residues" evidence="2">
    <location>
        <begin position="110"/>
        <end position="124"/>
    </location>
</feature>
<feature type="transmembrane region" description="Helical" evidence="3">
    <location>
        <begin position="1007"/>
        <end position="1025"/>
    </location>
</feature>
<feature type="transmembrane region" description="Helical" evidence="3">
    <location>
        <begin position="979"/>
        <end position="1000"/>
    </location>
</feature>
<feature type="transmembrane region" description="Helical" evidence="3">
    <location>
        <begin position="920"/>
        <end position="937"/>
    </location>
</feature>
<feature type="transmembrane region" description="Helical" evidence="3">
    <location>
        <begin position="241"/>
        <end position="261"/>
    </location>
</feature>
<reference evidence="4 5" key="1">
    <citation type="submission" date="2007-03" db="EMBL/GenBank/DDBJ databases">
        <title>Complete sequence of Shewanella loihica PV-4.</title>
        <authorList>
            <consortium name="US DOE Joint Genome Institute"/>
            <person name="Copeland A."/>
            <person name="Lucas S."/>
            <person name="Lapidus A."/>
            <person name="Barry K."/>
            <person name="Detter J.C."/>
            <person name="Glavina del Rio T."/>
            <person name="Hammon N."/>
            <person name="Israni S."/>
            <person name="Dalin E."/>
            <person name="Tice H."/>
            <person name="Pitluck S."/>
            <person name="Chain P."/>
            <person name="Malfatti S."/>
            <person name="Shin M."/>
            <person name="Vergez L."/>
            <person name="Schmutz J."/>
            <person name="Larimer F."/>
            <person name="Land M."/>
            <person name="Hauser L."/>
            <person name="Kyrpides N."/>
            <person name="Mikhailova N."/>
            <person name="Romine M.F."/>
            <person name="Serres G."/>
            <person name="Fredrickson J."/>
            <person name="Tiedje J."/>
            <person name="Richardson P."/>
        </authorList>
    </citation>
    <scope>NUCLEOTIDE SEQUENCE [LARGE SCALE GENOMIC DNA]</scope>
    <source>
        <strain evidence="5">ATCC BAA-1088 / PV-4</strain>
    </source>
</reference>
<feature type="transmembrane region" description="Helical" evidence="3">
    <location>
        <begin position="372"/>
        <end position="396"/>
    </location>
</feature>
<dbReference type="InterPro" id="IPR019286">
    <property type="entry name" value="DUF2339_TM"/>
</dbReference>
<feature type="transmembrane region" description="Helical" evidence="3">
    <location>
        <begin position="431"/>
        <end position="449"/>
    </location>
</feature>
<gene>
    <name evidence="4" type="ordered locus">Shew_3151</name>
</gene>
<evidence type="ECO:0000313" key="5">
    <source>
        <dbReference type="Proteomes" id="UP000001558"/>
    </source>
</evidence>
<dbReference type="KEGG" id="slo:Shew_3151"/>
<dbReference type="eggNOG" id="COG5373">
    <property type="taxonomic scope" value="Bacteria"/>
</dbReference>
<dbReference type="EMBL" id="CP000606">
    <property type="protein sequence ID" value="ABO25017.1"/>
    <property type="molecule type" value="Genomic_DNA"/>
</dbReference>
<feature type="transmembrane region" description="Helical" evidence="3">
    <location>
        <begin position="825"/>
        <end position="846"/>
    </location>
</feature>
<feature type="transmembrane region" description="Helical" evidence="3">
    <location>
        <begin position="892"/>
        <end position="908"/>
    </location>
</feature>
<dbReference type="STRING" id="323850.Shew_3151"/>
<dbReference type="Proteomes" id="UP000001558">
    <property type="component" value="Chromosome"/>
</dbReference>
<evidence type="ECO:0000256" key="2">
    <source>
        <dbReference type="SAM" id="MobiDB-lite"/>
    </source>
</evidence>
<feature type="compositionally biased region" description="Polar residues" evidence="2">
    <location>
        <begin position="60"/>
        <end position="69"/>
    </location>
</feature>
<dbReference type="PANTHER" id="PTHR38434">
    <property type="entry name" value="BLL2549 PROTEIN"/>
    <property type="match status" value="1"/>
</dbReference>
<keyword evidence="1" id="KW-0175">Coiled coil</keyword>
<feature type="transmembrane region" description="Helical" evidence="3">
    <location>
        <begin position="609"/>
        <end position="627"/>
    </location>
</feature>
<feature type="transmembrane region" description="Helical" evidence="3">
    <location>
        <begin position="324"/>
        <end position="341"/>
    </location>
</feature>
<sequence length="1064" mass="116718">MTLKEDVNKLTQALEAMQSQQASDRAALTSQLAEFSQQLAELNARVNALEGYDQAEHPEQTQSTTAHTNSIDSTSASAPSHSSQYLPWQTQPEQLKPEPLQSAQLELEQTPSPQQGELSQQADTSYRHDAWQRQPPQAEKQAKTQPSARSTITTKQKAATPGIGKQLANSVAQLQGSLGQLVNLLLGPFGGLGEQAKAFYQHYQAKGQGAVFLMTLAGIITLTLGFGYLLQYSINHWFSELGKAMLGLITANSVIAGGLFIRRARPGMEDYASGIVGLGVILNYLCIYFLGPYFELIPESAAFSLMLVNTLLGYGLAMKQETKVVAIIALCGGSLAPLMLLDASQAPLLYLPYLLIIGACSLVQSHRLNWPVLIEITALLHIACVQLLSFFLFLPLAPIDPMAMLALGCINALFYLYGLGSLWLQTKREPSARLLMVPVAMLCFTLYTLGEFTHYAGELFAINGAICTLLYWKIRRDSLIAPLMLAAAGVFAGVAALYLISADLLGLVLLIEALLLLWLGAKHDFIAIRTEAYILLAMGLGSNLLTLFDSLAVSHRKLGGAAGMTDNLILILTLCITMALSCAACYQAIRLIDALGDRLAGMERLLRRALQGVLGQLLAITALFIGYCLSPDFYLNGLPLIALMLLYLGKRDGLRFTEIMAWFWLLPLGGLIMLGMLEAGSVNFAQQPLNAKLARIELFGSLLLAYNWYKRYTPQSPLLSLAYYAQLICYLALPLLLLPKVLRSYLELLPIYLWLASAMALGLARFVRHRSLVIETQVLCATAMLFTAISCLDNQWQGLIALAIGALALGTVHGRYEQMNRHWRILLRFPWQLSPFYFALVLAVAVQTLSGLIAPGWSLVFLALTGYFALLVERDNALGRRFAKALRPGYDLAYGLLLLLPLAPIILHGDRPLGLDMSSLLFSLSELGILVVLAWYLRGKRLGIASHKKLLPKPALLWGWHSLLAVSYFLWSYQLGDQVAAPVSSILLVSHGSALMFLSLRPQQTSLIRMAGILFGLACLKILFIDMASFVLVQKVVAFIVIGIMLLTVAYFYQKQKNRLQALG</sequence>
<feature type="transmembrane region" description="Helical" evidence="3">
    <location>
        <begin position="1031"/>
        <end position="1053"/>
    </location>
</feature>
<evidence type="ECO:0000256" key="1">
    <source>
        <dbReference type="SAM" id="Coils"/>
    </source>
</evidence>
<feature type="transmembrane region" description="Helical" evidence="3">
    <location>
        <begin position="210"/>
        <end position="229"/>
    </location>
</feature>
<keyword evidence="3" id="KW-1133">Transmembrane helix</keyword>
<feature type="coiled-coil region" evidence="1">
    <location>
        <begin position="25"/>
        <end position="52"/>
    </location>
</feature>
<proteinExistence type="predicted"/>
<feature type="compositionally biased region" description="Polar residues" evidence="2">
    <location>
        <begin position="143"/>
        <end position="157"/>
    </location>
</feature>
<protein>
    <recommendedName>
        <fullName evidence="6">DUF2339 domain-containing protein</fullName>
    </recommendedName>
</protein>
<dbReference type="AlphaFoldDB" id="A3QHR9"/>
<dbReference type="OrthoDB" id="1492546at2"/>
<feature type="transmembrane region" description="Helical" evidence="3">
    <location>
        <begin position="568"/>
        <end position="589"/>
    </location>
</feature>
<feature type="transmembrane region" description="Helical" evidence="3">
    <location>
        <begin position="533"/>
        <end position="553"/>
    </location>
</feature>
<feature type="transmembrane region" description="Helical" evidence="3">
    <location>
        <begin position="455"/>
        <end position="472"/>
    </location>
</feature>
<dbReference type="HOGENOM" id="CLU_288188_0_0_6"/>
<organism evidence="4 5">
    <name type="scientific">Shewanella loihica (strain ATCC BAA-1088 / PV-4)</name>
    <dbReference type="NCBI Taxonomy" id="323850"/>
    <lineage>
        <taxon>Bacteria</taxon>
        <taxon>Pseudomonadati</taxon>
        <taxon>Pseudomonadota</taxon>
        <taxon>Gammaproteobacteria</taxon>
        <taxon>Alteromonadales</taxon>
        <taxon>Shewanellaceae</taxon>
        <taxon>Shewanella</taxon>
    </lineage>
</organism>
<name>A3QHR9_SHELP</name>
<accession>A3QHR9</accession>
<feature type="region of interest" description="Disordered" evidence="2">
    <location>
        <begin position="110"/>
        <end position="159"/>
    </location>
</feature>
<feature type="transmembrane region" description="Helical" evidence="3">
    <location>
        <begin position="402"/>
        <end position="424"/>
    </location>
</feature>
<dbReference type="RefSeq" id="WP_011866947.1">
    <property type="nucleotide sequence ID" value="NC_009092.1"/>
</dbReference>
<feature type="transmembrane region" description="Helical" evidence="3">
    <location>
        <begin position="504"/>
        <end position="521"/>
    </location>
</feature>
<feature type="transmembrane region" description="Helical" evidence="3">
    <location>
        <begin position="852"/>
        <end position="872"/>
    </location>
</feature>
<feature type="transmembrane region" description="Helical" evidence="3">
    <location>
        <begin position="347"/>
        <end position="365"/>
    </location>
</feature>
<dbReference type="PANTHER" id="PTHR38434:SF1">
    <property type="entry name" value="BLL2549 PROTEIN"/>
    <property type="match status" value="1"/>
</dbReference>
<feature type="transmembrane region" description="Helical" evidence="3">
    <location>
        <begin position="479"/>
        <end position="498"/>
    </location>
</feature>
<feature type="transmembrane region" description="Helical" evidence="3">
    <location>
        <begin position="273"/>
        <end position="294"/>
    </location>
</feature>
<feature type="compositionally biased region" description="Low complexity" evidence="2">
    <location>
        <begin position="70"/>
        <end position="83"/>
    </location>
</feature>
<feature type="transmembrane region" description="Helical" evidence="3">
    <location>
        <begin position="661"/>
        <end position="681"/>
    </location>
</feature>
<feature type="region of interest" description="Disordered" evidence="2">
    <location>
        <begin position="56"/>
        <end position="86"/>
    </location>
</feature>
<keyword evidence="3" id="KW-0812">Transmembrane</keyword>
<evidence type="ECO:0008006" key="6">
    <source>
        <dbReference type="Google" id="ProtNLM"/>
    </source>
</evidence>
<keyword evidence="3" id="KW-0472">Membrane</keyword>
<feature type="transmembrane region" description="Helical" evidence="3">
    <location>
        <begin position="957"/>
        <end position="973"/>
    </location>
</feature>
<dbReference type="Pfam" id="PF10101">
    <property type="entry name" value="DUF2339"/>
    <property type="match status" value="2"/>
</dbReference>